<organism evidence="1">
    <name type="scientific">Arundo donax</name>
    <name type="common">Giant reed</name>
    <name type="synonym">Donax arundinaceus</name>
    <dbReference type="NCBI Taxonomy" id="35708"/>
    <lineage>
        <taxon>Eukaryota</taxon>
        <taxon>Viridiplantae</taxon>
        <taxon>Streptophyta</taxon>
        <taxon>Embryophyta</taxon>
        <taxon>Tracheophyta</taxon>
        <taxon>Spermatophyta</taxon>
        <taxon>Magnoliopsida</taxon>
        <taxon>Liliopsida</taxon>
        <taxon>Poales</taxon>
        <taxon>Poaceae</taxon>
        <taxon>PACMAD clade</taxon>
        <taxon>Arundinoideae</taxon>
        <taxon>Arundineae</taxon>
        <taxon>Arundo</taxon>
    </lineage>
</organism>
<dbReference type="AlphaFoldDB" id="A0A0A9GIA3"/>
<protein>
    <submittedName>
        <fullName evidence="1">Uncharacterized protein</fullName>
    </submittedName>
</protein>
<dbReference type="EMBL" id="GBRH01173694">
    <property type="protein sequence ID" value="JAE24202.1"/>
    <property type="molecule type" value="Transcribed_RNA"/>
</dbReference>
<proteinExistence type="predicted"/>
<evidence type="ECO:0000313" key="1">
    <source>
        <dbReference type="EMBL" id="JAE24202.1"/>
    </source>
</evidence>
<reference evidence="1" key="1">
    <citation type="submission" date="2014-09" db="EMBL/GenBank/DDBJ databases">
        <authorList>
            <person name="Magalhaes I.L.F."/>
            <person name="Oliveira U."/>
            <person name="Santos F.R."/>
            <person name="Vidigal T.H.D.A."/>
            <person name="Brescovit A.D."/>
            <person name="Santos A.J."/>
        </authorList>
    </citation>
    <scope>NUCLEOTIDE SEQUENCE</scope>
    <source>
        <tissue evidence="1">Shoot tissue taken approximately 20 cm above the soil surface</tissue>
    </source>
</reference>
<sequence length="51" mass="6007">MEIHHKLACHSGWKTSSFSDQREYKFHRVLQAKKEEESGFPCLTLSNQRLS</sequence>
<accession>A0A0A9GIA3</accession>
<reference evidence="1" key="2">
    <citation type="journal article" date="2015" name="Data Brief">
        <title>Shoot transcriptome of the giant reed, Arundo donax.</title>
        <authorList>
            <person name="Barrero R.A."/>
            <person name="Guerrero F.D."/>
            <person name="Moolhuijzen P."/>
            <person name="Goolsby J.A."/>
            <person name="Tidwell J."/>
            <person name="Bellgard S.E."/>
            <person name="Bellgard M.I."/>
        </authorList>
    </citation>
    <scope>NUCLEOTIDE SEQUENCE</scope>
    <source>
        <tissue evidence="1">Shoot tissue taken approximately 20 cm above the soil surface</tissue>
    </source>
</reference>
<name>A0A0A9GIA3_ARUDO</name>